<sequence length="147" mass="16309">MKSFFKTLIIAATPILILSSCSSDDDKLDTEKPKIVLGKPTDHQAYELGSTIEVQAILTDNVELGSYKIDIHTDGDGHEHRSMTTNWDYSDTGVIEGNKEYILNKTIQIPAGDITEGHYHLGIMVIDKAGNETESYIEIVVGEDHHH</sequence>
<dbReference type="EMBL" id="RDOJ01000006">
    <property type="protein sequence ID" value="RLZ10653.1"/>
    <property type="molecule type" value="Genomic_DNA"/>
</dbReference>
<dbReference type="AlphaFoldDB" id="A0A3L9MD90"/>
<dbReference type="InterPro" id="IPR027829">
    <property type="entry name" value="DUF4625"/>
</dbReference>
<dbReference type="Proteomes" id="UP000275348">
    <property type="component" value="Unassembled WGS sequence"/>
</dbReference>
<dbReference type="RefSeq" id="WP_121934238.1">
    <property type="nucleotide sequence ID" value="NZ_RDOJ01000006.1"/>
</dbReference>
<organism evidence="1 2">
    <name type="scientific">Faecalibacter macacae</name>
    <dbReference type="NCBI Taxonomy" id="1859289"/>
    <lineage>
        <taxon>Bacteria</taxon>
        <taxon>Pseudomonadati</taxon>
        <taxon>Bacteroidota</taxon>
        <taxon>Flavobacteriia</taxon>
        <taxon>Flavobacteriales</taxon>
        <taxon>Weeksellaceae</taxon>
        <taxon>Faecalibacter</taxon>
    </lineage>
</organism>
<dbReference type="OrthoDB" id="670730at2"/>
<dbReference type="Gene3D" id="2.60.40.4140">
    <property type="match status" value="1"/>
</dbReference>
<dbReference type="Pfam" id="PF15418">
    <property type="entry name" value="DUF4625"/>
    <property type="match status" value="1"/>
</dbReference>
<gene>
    <name evidence="1" type="ORF">EAH69_05780</name>
</gene>
<comment type="caution">
    <text evidence="1">The sequence shown here is derived from an EMBL/GenBank/DDBJ whole genome shotgun (WGS) entry which is preliminary data.</text>
</comment>
<proteinExistence type="predicted"/>
<protein>
    <submittedName>
        <fullName evidence="1">DUF4625 domain-containing protein</fullName>
    </submittedName>
</protein>
<reference evidence="1 2" key="1">
    <citation type="submission" date="2018-10" db="EMBL/GenBank/DDBJ databases">
        <authorList>
            <person name="Chen X."/>
        </authorList>
    </citation>
    <scope>NUCLEOTIDE SEQUENCE [LARGE SCALE GENOMIC DNA]</scope>
    <source>
        <strain evidence="1 2">YIM 102668</strain>
    </source>
</reference>
<keyword evidence="2" id="KW-1185">Reference proteome</keyword>
<accession>A0A3L9MD90</accession>
<evidence type="ECO:0000313" key="1">
    <source>
        <dbReference type="EMBL" id="RLZ10653.1"/>
    </source>
</evidence>
<dbReference type="PROSITE" id="PS51257">
    <property type="entry name" value="PROKAR_LIPOPROTEIN"/>
    <property type="match status" value="1"/>
</dbReference>
<name>A0A3L9MD90_9FLAO</name>
<evidence type="ECO:0000313" key="2">
    <source>
        <dbReference type="Proteomes" id="UP000275348"/>
    </source>
</evidence>